<gene>
    <name evidence="13" type="primary">pheS</name>
    <name evidence="15" type="ORF">SAMN02745728_01506</name>
</gene>
<dbReference type="AlphaFoldDB" id="A0A1M7T386"/>
<evidence type="ECO:0000313" key="15">
    <source>
        <dbReference type="EMBL" id="SHN65255.1"/>
    </source>
</evidence>
<feature type="domain" description="Aminoacyl-transfer RNA synthetases class-II family profile" evidence="14">
    <location>
        <begin position="113"/>
        <end position="323"/>
    </location>
</feature>
<keyword evidence="11 13" id="KW-0030">Aminoacyl-tRNA synthetase</keyword>
<dbReference type="InterPro" id="IPR010978">
    <property type="entry name" value="tRNA-bd_arm"/>
</dbReference>
<dbReference type="HAMAP" id="MF_00281">
    <property type="entry name" value="Phe_tRNA_synth_alpha1"/>
    <property type="match status" value="1"/>
</dbReference>
<keyword evidence="5 13" id="KW-0436">Ligase</keyword>
<dbReference type="InterPro" id="IPR022911">
    <property type="entry name" value="Phe_tRNA_ligase_alpha1_bac"/>
</dbReference>
<evidence type="ECO:0000256" key="3">
    <source>
        <dbReference type="ARBA" id="ARBA00011209"/>
    </source>
</evidence>
<comment type="catalytic activity">
    <reaction evidence="12 13">
        <text>tRNA(Phe) + L-phenylalanine + ATP = L-phenylalanyl-tRNA(Phe) + AMP + diphosphate + H(+)</text>
        <dbReference type="Rhea" id="RHEA:19413"/>
        <dbReference type="Rhea" id="RHEA-COMP:9668"/>
        <dbReference type="Rhea" id="RHEA-COMP:9699"/>
        <dbReference type="ChEBI" id="CHEBI:15378"/>
        <dbReference type="ChEBI" id="CHEBI:30616"/>
        <dbReference type="ChEBI" id="CHEBI:33019"/>
        <dbReference type="ChEBI" id="CHEBI:58095"/>
        <dbReference type="ChEBI" id="CHEBI:78442"/>
        <dbReference type="ChEBI" id="CHEBI:78531"/>
        <dbReference type="ChEBI" id="CHEBI:456215"/>
        <dbReference type="EC" id="6.1.1.20"/>
    </reaction>
</comment>
<dbReference type="InterPro" id="IPR002319">
    <property type="entry name" value="Phenylalanyl-tRNA_Synthase"/>
</dbReference>
<evidence type="ECO:0000256" key="11">
    <source>
        <dbReference type="ARBA" id="ARBA00023146"/>
    </source>
</evidence>
<dbReference type="GO" id="GO:0004826">
    <property type="term" value="F:phenylalanine-tRNA ligase activity"/>
    <property type="evidence" value="ECO:0007669"/>
    <property type="project" value="UniProtKB-UniRule"/>
</dbReference>
<dbReference type="SUPFAM" id="SSF55681">
    <property type="entry name" value="Class II aaRS and biotin synthetases"/>
    <property type="match status" value="1"/>
</dbReference>
<dbReference type="PANTHER" id="PTHR11538:SF41">
    <property type="entry name" value="PHENYLALANINE--TRNA LIGASE, MITOCHONDRIAL"/>
    <property type="match status" value="1"/>
</dbReference>
<evidence type="ECO:0000256" key="6">
    <source>
        <dbReference type="ARBA" id="ARBA00022723"/>
    </source>
</evidence>
<name>A0A1M7T386_9BACT</name>
<dbReference type="Proteomes" id="UP000186469">
    <property type="component" value="Unassembled WGS sequence"/>
</dbReference>
<dbReference type="SUPFAM" id="SSF46589">
    <property type="entry name" value="tRNA-binding arm"/>
    <property type="match status" value="1"/>
</dbReference>
<evidence type="ECO:0000256" key="9">
    <source>
        <dbReference type="ARBA" id="ARBA00022842"/>
    </source>
</evidence>
<dbReference type="GO" id="GO:0000287">
    <property type="term" value="F:magnesium ion binding"/>
    <property type="evidence" value="ECO:0007669"/>
    <property type="project" value="UniProtKB-UniRule"/>
</dbReference>
<evidence type="ECO:0000256" key="1">
    <source>
        <dbReference type="ARBA" id="ARBA00004496"/>
    </source>
</evidence>
<evidence type="ECO:0000256" key="5">
    <source>
        <dbReference type="ARBA" id="ARBA00022598"/>
    </source>
</evidence>
<comment type="subcellular location">
    <subcellularLocation>
        <location evidence="1 13">Cytoplasm</location>
    </subcellularLocation>
</comment>
<keyword evidence="10 13" id="KW-0648">Protein biosynthesis</keyword>
<dbReference type="GO" id="GO:0006432">
    <property type="term" value="P:phenylalanyl-tRNA aminoacylation"/>
    <property type="evidence" value="ECO:0007669"/>
    <property type="project" value="UniProtKB-UniRule"/>
</dbReference>
<dbReference type="FunFam" id="3.30.930.10:FF:000003">
    <property type="entry name" value="Phenylalanine--tRNA ligase alpha subunit"/>
    <property type="match status" value="1"/>
</dbReference>
<comment type="subunit">
    <text evidence="3 13">Tetramer of two alpha and two beta subunits.</text>
</comment>
<dbReference type="InterPro" id="IPR006195">
    <property type="entry name" value="aa-tRNA-synth_II"/>
</dbReference>
<dbReference type="RefSeq" id="WP_072697193.1">
    <property type="nucleotide sequence ID" value="NZ_FRDI01000006.1"/>
</dbReference>
<proteinExistence type="inferred from homology"/>
<evidence type="ECO:0000256" key="10">
    <source>
        <dbReference type="ARBA" id="ARBA00022917"/>
    </source>
</evidence>
<dbReference type="OrthoDB" id="9800719at2"/>
<evidence type="ECO:0000256" key="2">
    <source>
        <dbReference type="ARBA" id="ARBA00010207"/>
    </source>
</evidence>
<evidence type="ECO:0000313" key="16">
    <source>
        <dbReference type="Proteomes" id="UP000186469"/>
    </source>
</evidence>
<dbReference type="InterPro" id="IPR004529">
    <property type="entry name" value="Phe-tRNA-synth_IIc_asu"/>
</dbReference>
<keyword evidence="8 13" id="KW-0067">ATP-binding</keyword>
<dbReference type="InterPro" id="IPR004188">
    <property type="entry name" value="Phe-tRNA_ligase_II_N"/>
</dbReference>
<protein>
    <recommendedName>
        <fullName evidence="13">Phenylalanine--tRNA ligase alpha subunit</fullName>
        <ecNumber evidence="13">6.1.1.20</ecNumber>
    </recommendedName>
    <alternativeName>
        <fullName evidence="13">Phenylalanyl-tRNA synthetase alpha subunit</fullName>
        <shortName evidence="13">PheRS</shortName>
    </alternativeName>
</protein>
<dbReference type="Pfam" id="PF02912">
    <property type="entry name" value="Phe_tRNA-synt_N"/>
    <property type="match status" value="1"/>
</dbReference>
<keyword evidence="9 13" id="KW-0460">Magnesium</keyword>
<dbReference type="GO" id="GO:0005524">
    <property type="term" value="F:ATP binding"/>
    <property type="evidence" value="ECO:0007669"/>
    <property type="project" value="UniProtKB-UniRule"/>
</dbReference>
<feature type="binding site" evidence="13">
    <location>
        <position position="253"/>
    </location>
    <ligand>
        <name>Mg(2+)</name>
        <dbReference type="ChEBI" id="CHEBI:18420"/>
        <note>shared with beta subunit</note>
    </ligand>
</feature>
<evidence type="ECO:0000256" key="13">
    <source>
        <dbReference type="HAMAP-Rule" id="MF_00281"/>
    </source>
</evidence>
<dbReference type="Gene3D" id="3.30.930.10">
    <property type="entry name" value="Bira Bifunctional Protein, Domain 2"/>
    <property type="match status" value="1"/>
</dbReference>
<reference evidence="15 16" key="1">
    <citation type="submission" date="2016-12" db="EMBL/GenBank/DDBJ databases">
        <authorList>
            <person name="Song W.-J."/>
            <person name="Kurnit D.M."/>
        </authorList>
    </citation>
    <scope>NUCLEOTIDE SEQUENCE [LARGE SCALE GENOMIC DNA]</scope>
    <source>
        <strain evidence="15 16">DSM 11393</strain>
    </source>
</reference>
<dbReference type="EMBL" id="FRDI01000006">
    <property type="protein sequence ID" value="SHN65255.1"/>
    <property type="molecule type" value="Genomic_DNA"/>
</dbReference>
<evidence type="ECO:0000256" key="12">
    <source>
        <dbReference type="ARBA" id="ARBA00049255"/>
    </source>
</evidence>
<dbReference type="EC" id="6.1.1.20" evidence="13"/>
<keyword evidence="7 13" id="KW-0547">Nucleotide-binding</keyword>
<dbReference type="InterPro" id="IPR045864">
    <property type="entry name" value="aa-tRNA-synth_II/BPL/LPL"/>
</dbReference>
<dbReference type="CDD" id="cd00496">
    <property type="entry name" value="PheRS_alpha_core"/>
    <property type="match status" value="1"/>
</dbReference>
<dbReference type="PROSITE" id="PS50862">
    <property type="entry name" value="AA_TRNA_LIGASE_II"/>
    <property type="match status" value="1"/>
</dbReference>
<dbReference type="GO" id="GO:0005737">
    <property type="term" value="C:cytoplasm"/>
    <property type="evidence" value="ECO:0007669"/>
    <property type="project" value="UniProtKB-SubCell"/>
</dbReference>
<comment type="similarity">
    <text evidence="2 13">Belongs to the class-II aminoacyl-tRNA synthetase family. Phe-tRNA synthetase alpha subunit type 1 subfamily.</text>
</comment>
<dbReference type="STRING" id="1121455.SAMN02745728_01506"/>
<accession>A0A1M7T386</accession>
<evidence type="ECO:0000256" key="7">
    <source>
        <dbReference type="ARBA" id="ARBA00022741"/>
    </source>
</evidence>
<sequence length="347" mass="38783">MNLIAALEGLIPELKTGLENANSEADLEELRIDFLGRKGRLAKIMESLASLDPSERPLVGKTANQVKEALNAAFDEKKQAILALAQSNALASFDPTLPGRRLEQGSLHPISLVMKQVSDIFATLGYKVAQGPQVELDKYNFEYVNFPHDHPSRDMQDTLYITDNVLLRTHTTPVQMRTMLANKPPLAIISPGKVYRRDSDLTHTPMFHQIEGMYIDTKVSLADLRGTLTYLIHSLFGKERKVRFRPSFFPFTEPSIEVDISCALCGGKGFKNNEPCRVCKTTGWVEILGAGMIDPTLFTNAGYPDDTYTGFAFGMGVERIAMLKYGITDLRMFFQNDMRFLSQFASV</sequence>
<evidence type="ECO:0000259" key="14">
    <source>
        <dbReference type="PROSITE" id="PS50862"/>
    </source>
</evidence>
<organism evidence="15 16">
    <name type="scientific">Desulfovibrio litoralis DSM 11393</name>
    <dbReference type="NCBI Taxonomy" id="1121455"/>
    <lineage>
        <taxon>Bacteria</taxon>
        <taxon>Pseudomonadati</taxon>
        <taxon>Thermodesulfobacteriota</taxon>
        <taxon>Desulfovibrionia</taxon>
        <taxon>Desulfovibrionales</taxon>
        <taxon>Desulfovibrionaceae</taxon>
        <taxon>Desulfovibrio</taxon>
    </lineage>
</organism>
<dbReference type="GO" id="GO:0000049">
    <property type="term" value="F:tRNA binding"/>
    <property type="evidence" value="ECO:0007669"/>
    <property type="project" value="InterPro"/>
</dbReference>
<dbReference type="NCBIfam" id="TIGR00468">
    <property type="entry name" value="pheS"/>
    <property type="match status" value="1"/>
</dbReference>
<evidence type="ECO:0000256" key="8">
    <source>
        <dbReference type="ARBA" id="ARBA00022840"/>
    </source>
</evidence>
<comment type="cofactor">
    <cofactor evidence="13">
        <name>Mg(2+)</name>
        <dbReference type="ChEBI" id="CHEBI:18420"/>
    </cofactor>
    <text evidence="13">Binds 2 magnesium ions per tetramer.</text>
</comment>
<keyword evidence="16" id="KW-1185">Reference proteome</keyword>
<keyword evidence="4 13" id="KW-0963">Cytoplasm</keyword>
<dbReference type="PANTHER" id="PTHR11538">
    <property type="entry name" value="PHENYLALANYL-TRNA SYNTHETASE"/>
    <property type="match status" value="1"/>
</dbReference>
<evidence type="ECO:0000256" key="4">
    <source>
        <dbReference type="ARBA" id="ARBA00022490"/>
    </source>
</evidence>
<dbReference type="Pfam" id="PF01409">
    <property type="entry name" value="tRNA-synt_2d"/>
    <property type="match status" value="1"/>
</dbReference>
<keyword evidence="6 13" id="KW-0479">Metal-binding</keyword>